<dbReference type="Proteomes" id="UP000766698">
    <property type="component" value="Unassembled WGS sequence"/>
</dbReference>
<evidence type="ECO:0000256" key="2">
    <source>
        <dbReference type="ARBA" id="ARBA00022525"/>
    </source>
</evidence>
<accession>A0ABR6EPC1</accession>
<keyword evidence="4" id="KW-1185">Reference proteome</keyword>
<sequence>TPQTEKPEKQSSSGKGRTLRLEAHLLVGEELDLGAPGRSVGDQFVFSGNLSKTRDPDRVVGRFSGFCVIADLERNAGPCTLTAVLDGGQISVQGEQRGIPTPARVSNAITGGTGTFRAARGEMTLEARTAATWSLTFHLTGH</sequence>
<proteinExistence type="predicted"/>
<reference evidence="4" key="1">
    <citation type="journal article" date="2020" name="Syst. Appl. Microbiol.">
        <title>Streptomyces alkaliterrae sp. nov., isolated from an alkaline soil, and emended descriptions of Streptomyces alkaliphilus, Streptomyces calidiresistens and Streptomyces durbertensis.</title>
        <authorList>
            <person name="Swiecimska M."/>
            <person name="Golinska P."/>
            <person name="Nouioui I."/>
            <person name="Wypij M."/>
            <person name="Rai M."/>
            <person name="Sangal V."/>
            <person name="Goodfellow M."/>
        </authorList>
    </citation>
    <scope>NUCLEOTIDE SEQUENCE [LARGE SCALE GENOMIC DNA]</scope>
    <source>
        <strain evidence="4">DSM 104538</strain>
    </source>
</reference>
<keyword evidence="2" id="KW-0964">Secreted</keyword>
<name>A0ABR6EPC1_9ACTN</name>
<evidence type="ECO:0000313" key="4">
    <source>
        <dbReference type="Proteomes" id="UP000766698"/>
    </source>
</evidence>
<dbReference type="InterPro" id="IPR004265">
    <property type="entry name" value="Dirigent"/>
</dbReference>
<gene>
    <name evidence="3" type="ORF">GL263_27115</name>
</gene>
<evidence type="ECO:0000313" key="3">
    <source>
        <dbReference type="EMBL" id="MBB1247189.1"/>
    </source>
</evidence>
<dbReference type="Pfam" id="PF03018">
    <property type="entry name" value="Dirigent"/>
    <property type="match status" value="1"/>
</dbReference>
<dbReference type="RefSeq" id="WP_182858372.1">
    <property type="nucleotide sequence ID" value="NZ_WMLF01000826.1"/>
</dbReference>
<dbReference type="EMBL" id="WMLF01000826">
    <property type="protein sequence ID" value="MBB1247189.1"/>
    <property type="molecule type" value="Genomic_DNA"/>
</dbReference>
<comment type="subcellular location">
    <subcellularLocation>
        <location evidence="1">Secreted</location>
    </subcellularLocation>
</comment>
<evidence type="ECO:0000256" key="1">
    <source>
        <dbReference type="ARBA" id="ARBA00004613"/>
    </source>
</evidence>
<dbReference type="SUPFAM" id="SSF141493">
    <property type="entry name" value="Allene oxide cyclase-like"/>
    <property type="match status" value="1"/>
</dbReference>
<dbReference type="Gene3D" id="2.40.480.10">
    <property type="entry name" value="Allene oxide cyclase-like"/>
    <property type="match status" value="1"/>
</dbReference>
<protein>
    <submittedName>
        <fullName evidence="3">Dirigent protein</fullName>
    </submittedName>
</protein>
<comment type="caution">
    <text evidence="3">The sequence shown here is derived from an EMBL/GenBank/DDBJ whole genome shotgun (WGS) entry which is preliminary data.</text>
</comment>
<organism evidence="3 4">
    <name type="scientific">Streptomyces durbertensis</name>
    <dbReference type="NCBI Taxonomy" id="2448886"/>
    <lineage>
        <taxon>Bacteria</taxon>
        <taxon>Bacillati</taxon>
        <taxon>Actinomycetota</taxon>
        <taxon>Actinomycetes</taxon>
        <taxon>Kitasatosporales</taxon>
        <taxon>Streptomycetaceae</taxon>
        <taxon>Streptomyces</taxon>
    </lineage>
</organism>
<dbReference type="InterPro" id="IPR044859">
    <property type="entry name" value="Allene_oxi_cyc_Dirigent"/>
</dbReference>
<dbReference type="InterPro" id="IPR034871">
    <property type="entry name" value="Allene_oxi_cyc_sf"/>
</dbReference>
<feature type="non-terminal residue" evidence="3">
    <location>
        <position position="1"/>
    </location>
</feature>